<dbReference type="Proteomes" id="UP001378960">
    <property type="component" value="Unassembled WGS sequence"/>
</dbReference>
<dbReference type="EMBL" id="BTGB01000003">
    <property type="protein sequence ID" value="GMM46447.1"/>
    <property type="molecule type" value="Genomic_DNA"/>
</dbReference>
<dbReference type="Pfam" id="PF07727">
    <property type="entry name" value="RVT_2"/>
    <property type="match status" value="1"/>
</dbReference>
<evidence type="ECO:0000313" key="3">
    <source>
        <dbReference type="Proteomes" id="UP001378960"/>
    </source>
</evidence>
<dbReference type="CDD" id="cd09272">
    <property type="entry name" value="RNase_HI_RT_Ty1"/>
    <property type="match status" value="1"/>
</dbReference>
<name>A0AAV5R624_PICKL</name>
<gene>
    <name evidence="2" type="ORF">DAPK24_030220</name>
</gene>
<dbReference type="InterPro" id="IPR043502">
    <property type="entry name" value="DNA/RNA_pol_sf"/>
</dbReference>
<dbReference type="InterPro" id="IPR013103">
    <property type="entry name" value="RVT_2"/>
</dbReference>
<evidence type="ECO:0000313" key="2">
    <source>
        <dbReference type="EMBL" id="GMM46447.1"/>
    </source>
</evidence>
<dbReference type="AlphaFoldDB" id="A0AAV5R624"/>
<protein>
    <recommendedName>
        <fullName evidence="1">Reverse transcriptase Ty1/copia-type domain-containing protein</fullName>
    </recommendedName>
</protein>
<dbReference type="PANTHER" id="PTHR11439:SF483">
    <property type="entry name" value="PEPTIDE SYNTHASE GLIP-LIKE, PUTATIVE (AFU_ORTHOLOGUE AFUA_3G12920)-RELATED"/>
    <property type="match status" value="1"/>
</dbReference>
<evidence type="ECO:0000259" key="1">
    <source>
        <dbReference type="Pfam" id="PF07727"/>
    </source>
</evidence>
<sequence>MVQITDKYHIPKTYEEALRTPQEEEWREAVLEELNLMNRKHVYTLVNKSKVPRKKIVKSKWLFSVELDSETGEDVFKARIMAKGFTQRKGINYGETSAPTATYETVRLVLSLSAMMNWDILQVEATDAFLNAKSQYDIYLEPPDATTGDSNIVWKLNRTVYGLKQSARGWYFTVRDFLKNNGFKNSAVEPCLFWKKGVMLILYVDEFLICGKNKSIKETLQLLGKDFEMKIIGYPNNFLGINIRKTDNGIILTSEDQIDRMVKEFDFSFSGRRLDTPLAKGFEKKEDNSPPLNKKEHSIYRSLIGKLLFLANSVRVDIAFAVSYLSRFLENPTTYRMKGAKRLFQYVVQTRFFGLHYHNNIPVEINYDEFRFVDERGDVFVRPYPKEGKIDLVCLTSSNWVGDISDKKSQFGHMILINGNIINWQSKRQRHRGSSSECEYIVLSEGLTDALVYRDVLKELSLSVSFINMVCEHQSARALYGPDSQNKRVKDIDVKYHFVISYLDQEKAAKLNHIYSDENIAYMLTKTLDVPTHMEWSDMIYN</sequence>
<dbReference type="SUPFAM" id="SSF56672">
    <property type="entry name" value="DNA/RNA polymerases"/>
    <property type="match status" value="1"/>
</dbReference>
<accession>A0AAV5R624</accession>
<feature type="domain" description="Reverse transcriptase Ty1/copia-type" evidence="1">
    <location>
        <begin position="41"/>
        <end position="267"/>
    </location>
</feature>
<dbReference type="PANTHER" id="PTHR11439">
    <property type="entry name" value="GAG-POL-RELATED RETROTRANSPOSON"/>
    <property type="match status" value="1"/>
</dbReference>
<keyword evidence="3" id="KW-1185">Reference proteome</keyword>
<comment type="caution">
    <text evidence="2">The sequence shown here is derived from an EMBL/GenBank/DDBJ whole genome shotgun (WGS) entry which is preliminary data.</text>
</comment>
<reference evidence="2 3" key="1">
    <citation type="journal article" date="2023" name="Elife">
        <title>Identification of key yeast species and microbe-microbe interactions impacting larval growth of Drosophila in the wild.</title>
        <authorList>
            <person name="Mure A."/>
            <person name="Sugiura Y."/>
            <person name="Maeda R."/>
            <person name="Honda K."/>
            <person name="Sakurai N."/>
            <person name="Takahashi Y."/>
            <person name="Watada M."/>
            <person name="Katoh T."/>
            <person name="Gotoh A."/>
            <person name="Gotoh Y."/>
            <person name="Taniguchi I."/>
            <person name="Nakamura K."/>
            <person name="Hayashi T."/>
            <person name="Katayama T."/>
            <person name="Uemura T."/>
            <person name="Hattori Y."/>
        </authorList>
    </citation>
    <scope>NUCLEOTIDE SEQUENCE [LARGE SCALE GENOMIC DNA]</scope>
    <source>
        <strain evidence="2 3">PK-24</strain>
    </source>
</reference>
<proteinExistence type="predicted"/>
<organism evidence="2 3">
    <name type="scientific">Pichia kluyveri</name>
    <name type="common">Yeast</name>
    <dbReference type="NCBI Taxonomy" id="36015"/>
    <lineage>
        <taxon>Eukaryota</taxon>
        <taxon>Fungi</taxon>
        <taxon>Dikarya</taxon>
        <taxon>Ascomycota</taxon>
        <taxon>Saccharomycotina</taxon>
        <taxon>Pichiomycetes</taxon>
        <taxon>Pichiales</taxon>
        <taxon>Pichiaceae</taxon>
        <taxon>Pichia</taxon>
    </lineage>
</organism>